<protein>
    <submittedName>
        <fullName evidence="1">Uncharacterized protein</fullName>
    </submittedName>
</protein>
<evidence type="ECO:0000313" key="1">
    <source>
        <dbReference type="EMBL" id="RUO95883.1"/>
    </source>
</evidence>
<dbReference type="EMBL" id="RBNI01025028">
    <property type="protein sequence ID" value="RUO95883.1"/>
    <property type="molecule type" value="Genomic_DNA"/>
</dbReference>
<name>A0A432ZZY5_9FUNG</name>
<evidence type="ECO:0000313" key="2">
    <source>
        <dbReference type="Proteomes" id="UP000268093"/>
    </source>
</evidence>
<sequence length="89" mass="9490">MDLLVSCQIHNVRSLARSAIPTPIWNGIPGRVRHRAPHWSRVVLFAITVRPVAAIVPGGRDVGARVRIAVVASGNEARAIARDASLPGV</sequence>
<proteinExistence type="predicted"/>
<comment type="caution">
    <text evidence="1">The sequence shown here is derived from an EMBL/GenBank/DDBJ whole genome shotgun (WGS) entry which is preliminary data.</text>
</comment>
<keyword evidence="2" id="KW-1185">Reference proteome</keyword>
<dbReference type="Proteomes" id="UP000268093">
    <property type="component" value="Unassembled WGS sequence"/>
</dbReference>
<dbReference type="AlphaFoldDB" id="A0A432ZZY5"/>
<gene>
    <name evidence="1" type="ORF">BC936DRAFT_143020</name>
</gene>
<organism evidence="1 2">
    <name type="scientific">Jimgerdemannia flammicorona</name>
    <dbReference type="NCBI Taxonomy" id="994334"/>
    <lineage>
        <taxon>Eukaryota</taxon>
        <taxon>Fungi</taxon>
        <taxon>Fungi incertae sedis</taxon>
        <taxon>Mucoromycota</taxon>
        <taxon>Mucoromycotina</taxon>
        <taxon>Endogonomycetes</taxon>
        <taxon>Endogonales</taxon>
        <taxon>Endogonaceae</taxon>
        <taxon>Jimgerdemannia</taxon>
    </lineage>
</organism>
<reference evidence="1 2" key="1">
    <citation type="journal article" date="2018" name="New Phytol.">
        <title>Phylogenomics of Endogonaceae and evolution of mycorrhizas within Mucoromycota.</title>
        <authorList>
            <person name="Chang Y."/>
            <person name="Desiro A."/>
            <person name="Na H."/>
            <person name="Sandor L."/>
            <person name="Lipzen A."/>
            <person name="Clum A."/>
            <person name="Barry K."/>
            <person name="Grigoriev I.V."/>
            <person name="Martin F.M."/>
            <person name="Stajich J.E."/>
            <person name="Smith M.E."/>
            <person name="Bonito G."/>
            <person name="Spatafora J.W."/>
        </authorList>
    </citation>
    <scope>NUCLEOTIDE SEQUENCE [LARGE SCALE GENOMIC DNA]</scope>
    <source>
        <strain evidence="1 2">GMNB39</strain>
    </source>
</reference>
<accession>A0A432ZZY5</accession>